<sequence>HRALLLPEVIAAILNTGSDEPGLLYNCLFVNHLFLEEARRILWSTCDSFTGVHPDIQDLGAMVLRDDIGPHRAQVYANLVRELSFHYDNAYIDQTSWHSVLCQLQFPQLVSVSFWETDHGATLNTEAVILHYAKSNLRQLSVDGCAPLSDYFFDTMTSLCSRLNYLLLRPFKVTASSDSVVRMLERMPNVDSLDLERGFEEVFSLEMLRVIASYPNLDQAILPYVQDDHLLAIQADAEKRWFPKLRHLYLSATAESLRVFRQIAPGIEAIGLRNHDMGRTNNVLISASGFRQLTSFTAQLSSSTVIHGDELLQLAQGCPGLEELKIG</sequence>
<feature type="non-terminal residue" evidence="1">
    <location>
        <position position="1"/>
    </location>
</feature>
<evidence type="ECO:0000313" key="1">
    <source>
        <dbReference type="EMBL" id="EUC26697.1"/>
    </source>
</evidence>
<keyword evidence="2" id="KW-1185">Reference proteome</keyword>
<evidence type="ECO:0000313" key="2">
    <source>
        <dbReference type="Proteomes" id="UP000053841"/>
    </source>
</evidence>
<dbReference type="STRING" id="930089.W6XI18"/>
<dbReference type="InterPro" id="IPR032675">
    <property type="entry name" value="LRR_dom_sf"/>
</dbReference>
<dbReference type="EMBL" id="KI965204">
    <property type="protein sequence ID" value="EUC26697.1"/>
    <property type="molecule type" value="Genomic_DNA"/>
</dbReference>
<organism evidence="1 2">
    <name type="scientific">Cochliobolus carbonum (strain 26-R-13)</name>
    <name type="common">Maize leaf spot fungus</name>
    <name type="synonym">Bipolaris zeicola</name>
    <dbReference type="NCBI Taxonomy" id="930089"/>
    <lineage>
        <taxon>Eukaryota</taxon>
        <taxon>Fungi</taxon>
        <taxon>Dikarya</taxon>
        <taxon>Ascomycota</taxon>
        <taxon>Pezizomycotina</taxon>
        <taxon>Dothideomycetes</taxon>
        <taxon>Pleosporomycetidae</taxon>
        <taxon>Pleosporales</taxon>
        <taxon>Pleosporineae</taxon>
        <taxon>Pleosporaceae</taxon>
        <taxon>Bipolaris</taxon>
    </lineage>
</organism>
<name>W6XI18_COCC2</name>
<dbReference type="GeneID" id="19150443"/>
<proteinExistence type="predicted"/>
<dbReference type="KEGG" id="bze:COCCADRAFT_65093"/>
<gene>
    <name evidence="1" type="ORF">COCCADRAFT_65093</name>
</gene>
<reference evidence="1 2" key="1">
    <citation type="journal article" date="2013" name="PLoS Genet.">
        <title>Comparative genome structure, secondary metabolite, and effector coding capacity across Cochliobolus pathogens.</title>
        <authorList>
            <person name="Condon B.J."/>
            <person name="Leng Y."/>
            <person name="Wu D."/>
            <person name="Bushley K.E."/>
            <person name="Ohm R.A."/>
            <person name="Otillar R."/>
            <person name="Martin J."/>
            <person name="Schackwitz W."/>
            <person name="Grimwood J."/>
            <person name="MohdZainudin N."/>
            <person name="Xue C."/>
            <person name="Wang R."/>
            <person name="Manning V.A."/>
            <person name="Dhillon B."/>
            <person name="Tu Z.J."/>
            <person name="Steffenson B.J."/>
            <person name="Salamov A."/>
            <person name="Sun H."/>
            <person name="Lowry S."/>
            <person name="LaButti K."/>
            <person name="Han J."/>
            <person name="Copeland A."/>
            <person name="Lindquist E."/>
            <person name="Barry K."/>
            <person name="Schmutz J."/>
            <person name="Baker S.E."/>
            <person name="Ciuffetti L.M."/>
            <person name="Grigoriev I.V."/>
            <person name="Zhong S."/>
            <person name="Turgeon B.G."/>
        </authorList>
    </citation>
    <scope>NUCLEOTIDE SEQUENCE [LARGE SCALE GENOMIC DNA]</scope>
    <source>
        <strain evidence="1 2">26-R-13</strain>
    </source>
</reference>
<dbReference type="RefSeq" id="XP_007718998.1">
    <property type="nucleotide sequence ID" value="XM_007720808.1"/>
</dbReference>
<dbReference type="Proteomes" id="UP000053841">
    <property type="component" value="Unassembled WGS sequence"/>
</dbReference>
<evidence type="ECO:0008006" key="3">
    <source>
        <dbReference type="Google" id="ProtNLM"/>
    </source>
</evidence>
<dbReference type="Gene3D" id="3.80.10.10">
    <property type="entry name" value="Ribonuclease Inhibitor"/>
    <property type="match status" value="1"/>
</dbReference>
<dbReference type="HOGENOM" id="CLU_851398_0_0_1"/>
<dbReference type="AlphaFoldDB" id="W6XI18"/>
<dbReference type="eggNOG" id="ENOG502SPTC">
    <property type="taxonomic scope" value="Eukaryota"/>
</dbReference>
<dbReference type="SUPFAM" id="SSF52047">
    <property type="entry name" value="RNI-like"/>
    <property type="match status" value="1"/>
</dbReference>
<protein>
    <recommendedName>
        <fullName evidence="3">F-box domain-containing protein</fullName>
    </recommendedName>
</protein>
<accession>W6XI18</accession>
<feature type="non-terminal residue" evidence="1">
    <location>
        <position position="327"/>
    </location>
</feature>
<dbReference type="OrthoDB" id="5368161at2759"/>